<dbReference type="InterPro" id="IPR020846">
    <property type="entry name" value="MFS_dom"/>
</dbReference>
<dbReference type="Proteomes" id="UP001370590">
    <property type="component" value="Unassembled WGS sequence"/>
</dbReference>
<dbReference type="Pfam" id="PF07690">
    <property type="entry name" value="MFS_1"/>
    <property type="match status" value="1"/>
</dbReference>
<keyword evidence="9" id="KW-1185">Reference proteome</keyword>
<dbReference type="PANTHER" id="PTHR42718:SF24">
    <property type="entry name" value="MAJOR FACILITATOR SUPERFAMILY (MFS) PROFILE DOMAIN-CONTAINING PROTEIN"/>
    <property type="match status" value="1"/>
</dbReference>
<evidence type="ECO:0000256" key="3">
    <source>
        <dbReference type="ARBA" id="ARBA00022692"/>
    </source>
</evidence>
<evidence type="ECO:0000256" key="4">
    <source>
        <dbReference type="ARBA" id="ARBA00022989"/>
    </source>
</evidence>
<feature type="transmembrane region" description="Helical" evidence="6">
    <location>
        <begin position="175"/>
        <end position="196"/>
    </location>
</feature>
<dbReference type="PROSITE" id="PS50850">
    <property type="entry name" value="MFS"/>
    <property type="match status" value="1"/>
</dbReference>
<feature type="transmembrane region" description="Helical" evidence="6">
    <location>
        <begin position="150"/>
        <end position="169"/>
    </location>
</feature>
<feature type="transmembrane region" description="Helical" evidence="6">
    <location>
        <begin position="21"/>
        <end position="41"/>
    </location>
</feature>
<feature type="transmembrane region" description="Helical" evidence="6">
    <location>
        <begin position="61"/>
        <end position="81"/>
    </location>
</feature>
<reference evidence="8 9" key="1">
    <citation type="submission" date="2023-10" db="EMBL/GenBank/DDBJ databases">
        <title>Nicoliella lavandulae sp. nov. isolated from Lavandula angustifolia flowers.</title>
        <authorList>
            <person name="Alcantara C."/>
            <person name="Zuniga M."/>
            <person name="Landete J.M."/>
            <person name="Monedero V."/>
        </authorList>
    </citation>
    <scope>NUCLEOTIDE SEQUENCE [LARGE SCALE GENOMIC DNA]</scope>
    <source>
        <strain evidence="8 9">Es01</strain>
    </source>
</reference>
<gene>
    <name evidence="8" type="ORF">R4146_00975</name>
</gene>
<feature type="transmembrane region" description="Helical" evidence="6">
    <location>
        <begin position="88"/>
        <end position="112"/>
    </location>
</feature>
<feature type="domain" description="Major facilitator superfamily (MFS) profile" evidence="7">
    <location>
        <begin position="23"/>
        <end position="473"/>
    </location>
</feature>
<feature type="transmembrane region" description="Helical" evidence="6">
    <location>
        <begin position="279"/>
        <end position="300"/>
    </location>
</feature>
<feature type="transmembrane region" description="Helical" evidence="6">
    <location>
        <begin position="118"/>
        <end position="138"/>
    </location>
</feature>
<evidence type="ECO:0000256" key="6">
    <source>
        <dbReference type="SAM" id="Phobius"/>
    </source>
</evidence>
<evidence type="ECO:0000256" key="5">
    <source>
        <dbReference type="ARBA" id="ARBA00023136"/>
    </source>
</evidence>
<dbReference type="SUPFAM" id="SSF103473">
    <property type="entry name" value="MFS general substrate transporter"/>
    <property type="match status" value="1"/>
</dbReference>
<protein>
    <submittedName>
        <fullName evidence="8">MFS transporter</fullName>
    </submittedName>
</protein>
<feature type="transmembrane region" description="Helical" evidence="6">
    <location>
        <begin position="239"/>
        <end position="258"/>
    </location>
</feature>
<keyword evidence="2" id="KW-0813">Transport</keyword>
<dbReference type="PANTHER" id="PTHR42718">
    <property type="entry name" value="MAJOR FACILITATOR SUPERFAMILY MULTIDRUG TRANSPORTER MFSC"/>
    <property type="match status" value="1"/>
</dbReference>
<dbReference type="EMBL" id="JAWMWH010000001">
    <property type="protein sequence ID" value="MEJ6399761.1"/>
    <property type="molecule type" value="Genomic_DNA"/>
</dbReference>
<proteinExistence type="predicted"/>
<evidence type="ECO:0000259" key="7">
    <source>
        <dbReference type="PROSITE" id="PS50850"/>
    </source>
</evidence>
<comment type="subcellular location">
    <subcellularLocation>
        <location evidence="1">Cell membrane</location>
        <topology evidence="1">Multi-pass membrane protein</topology>
    </subcellularLocation>
</comment>
<evidence type="ECO:0000313" key="9">
    <source>
        <dbReference type="Proteomes" id="UP001370590"/>
    </source>
</evidence>
<feature type="transmembrane region" description="Helical" evidence="6">
    <location>
        <begin position="412"/>
        <end position="429"/>
    </location>
</feature>
<name>A0ABU8SIQ8_9LACO</name>
<comment type="caution">
    <text evidence="8">The sequence shown here is derived from an EMBL/GenBank/DDBJ whole genome shotgun (WGS) entry which is preliminary data.</text>
</comment>
<dbReference type="RefSeq" id="WP_339959602.1">
    <property type="nucleotide sequence ID" value="NZ_JAWMWH010000001.1"/>
</dbReference>
<feature type="transmembrane region" description="Helical" evidence="6">
    <location>
        <begin position="306"/>
        <end position="329"/>
    </location>
</feature>
<evidence type="ECO:0000256" key="1">
    <source>
        <dbReference type="ARBA" id="ARBA00004651"/>
    </source>
</evidence>
<feature type="transmembrane region" description="Helical" evidence="6">
    <location>
        <begin position="449"/>
        <end position="468"/>
    </location>
</feature>
<evidence type="ECO:0000313" key="8">
    <source>
        <dbReference type="EMBL" id="MEJ6399761.1"/>
    </source>
</evidence>
<dbReference type="InterPro" id="IPR036259">
    <property type="entry name" value="MFS_trans_sf"/>
</dbReference>
<sequence length="477" mass="52126">MNQNAAKNVSYDLHGKPFNRAWFIFILLLGSFTMSISQSSLSTVYPTFMRYFHISATTVQWLTTAFMLVMCIMMPISPWLLNNIGFRTLFISVIILFDIGSTIILFAPTFPIMMFGRILKAIAVGILFPSYQSVLLYITPKDQRGSTMGLAGLVMGSALAVGPIISGVVLKFTDWHGLFVFFIVTATIILILSFHAIKDVMPHKKSSLDYISTFLLIGFAGVLYVVNMIGKPNVNLPEAIVILVVSLLFIAIFVYRQWTMKSPLLQLKVLKTFNYDLSVLLTGISYIALIVTTIVFPLYYQDVLGVSPFVSGMALVPGAAFLSFLNPLTGKLADRIGFKKTMLIGMSMIVLGWLLLAIIPGQPGLWIMILLAMLIEGGNAFVMMPAVTLGANSLPRDVVADGTAVTTTARQILGSTGVAVATLILTNVARNQQSLGVSAMVASHNAYHIVFVTMLCLEIVGFIFALLLRSQTNSKEG</sequence>
<accession>A0ABU8SIQ8</accession>
<dbReference type="InterPro" id="IPR011701">
    <property type="entry name" value="MFS"/>
</dbReference>
<dbReference type="Gene3D" id="1.20.1250.20">
    <property type="entry name" value="MFS general substrate transporter like domains"/>
    <property type="match status" value="2"/>
</dbReference>
<feature type="transmembrane region" description="Helical" evidence="6">
    <location>
        <begin position="365"/>
        <end position="391"/>
    </location>
</feature>
<organism evidence="8 9">
    <name type="scientific">Nicoliella lavandulae</name>
    <dbReference type="NCBI Taxonomy" id="3082954"/>
    <lineage>
        <taxon>Bacteria</taxon>
        <taxon>Bacillati</taxon>
        <taxon>Bacillota</taxon>
        <taxon>Bacilli</taxon>
        <taxon>Lactobacillales</taxon>
        <taxon>Lactobacillaceae</taxon>
        <taxon>Nicoliella</taxon>
    </lineage>
</organism>
<keyword evidence="4 6" id="KW-1133">Transmembrane helix</keyword>
<feature type="transmembrane region" description="Helical" evidence="6">
    <location>
        <begin position="208"/>
        <end position="227"/>
    </location>
</feature>
<keyword evidence="5 6" id="KW-0472">Membrane</keyword>
<evidence type="ECO:0000256" key="2">
    <source>
        <dbReference type="ARBA" id="ARBA00022448"/>
    </source>
</evidence>
<feature type="transmembrane region" description="Helical" evidence="6">
    <location>
        <begin position="341"/>
        <end position="359"/>
    </location>
</feature>
<keyword evidence="3 6" id="KW-0812">Transmembrane</keyword>